<feature type="repeat" description="PPR" evidence="10">
    <location>
        <begin position="200"/>
        <end position="234"/>
    </location>
</feature>
<evidence type="ECO:0000256" key="9">
    <source>
        <dbReference type="PIRSR" id="PIRSR605150-2"/>
    </source>
</evidence>
<dbReference type="EMBL" id="KZ664047">
    <property type="protein sequence ID" value="PPS08190.1"/>
    <property type="molecule type" value="Genomic_DNA"/>
</dbReference>
<dbReference type="PROSITE" id="PS51375">
    <property type="entry name" value="PPR"/>
    <property type="match status" value="11"/>
</dbReference>
<protein>
    <submittedName>
        <fullName evidence="11">Uncharacterized protein</fullName>
    </submittedName>
</protein>
<dbReference type="NCBIfam" id="TIGR00756">
    <property type="entry name" value="PPR"/>
    <property type="match status" value="10"/>
</dbReference>
<evidence type="ECO:0000313" key="12">
    <source>
        <dbReference type="Proteomes" id="UP000239757"/>
    </source>
</evidence>
<comment type="similarity">
    <text evidence="2">Belongs to the PPR family. P subfamily.</text>
</comment>
<feature type="repeat" description="PPR" evidence="10">
    <location>
        <begin position="275"/>
        <end position="309"/>
    </location>
</feature>
<dbReference type="OrthoDB" id="185373at2759"/>
<feature type="repeat" description="PPR" evidence="10">
    <location>
        <begin position="485"/>
        <end position="519"/>
    </location>
</feature>
<evidence type="ECO:0000256" key="6">
    <source>
        <dbReference type="ARBA" id="ARBA00022737"/>
    </source>
</evidence>
<dbReference type="Pfam" id="PF01535">
    <property type="entry name" value="PPR"/>
    <property type="match status" value="2"/>
</dbReference>
<dbReference type="GO" id="GO:0016020">
    <property type="term" value="C:membrane"/>
    <property type="evidence" value="ECO:0007669"/>
    <property type="project" value="InterPro"/>
</dbReference>
<name>A0A2P5XXW7_GOSBA</name>
<evidence type="ECO:0000256" key="3">
    <source>
        <dbReference type="ARBA" id="ARBA00022676"/>
    </source>
</evidence>
<evidence type="ECO:0000256" key="10">
    <source>
        <dbReference type="PROSITE-ProRule" id="PRU00708"/>
    </source>
</evidence>
<feature type="repeat" description="PPR" evidence="10">
    <location>
        <begin position="345"/>
        <end position="379"/>
    </location>
</feature>
<feature type="repeat" description="PPR" evidence="10">
    <location>
        <begin position="450"/>
        <end position="484"/>
    </location>
</feature>
<dbReference type="InterPro" id="IPR011990">
    <property type="entry name" value="TPR-like_helical_dom_sf"/>
</dbReference>
<feature type="repeat" description="PPR" evidence="10">
    <location>
        <begin position="380"/>
        <end position="414"/>
    </location>
</feature>
<keyword evidence="7" id="KW-1133">Transmembrane helix</keyword>
<keyword evidence="3" id="KW-0328">Glycosyltransferase</keyword>
<evidence type="ECO:0000256" key="1">
    <source>
        <dbReference type="ARBA" id="ARBA00004308"/>
    </source>
</evidence>
<dbReference type="InterPro" id="IPR005150">
    <property type="entry name" value="Cellulose_synth"/>
</dbReference>
<keyword evidence="5" id="KW-0812">Transmembrane</keyword>
<feature type="binding site" evidence="9">
    <location>
        <position position="757"/>
    </location>
    <ligand>
        <name>UDP-alpha-D-glucose</name>
        <dbReference type="ChEBI" id="CHEBI:58885"/>
    </ligand>
</feature>
<feature type="repeat" description="PPR" evidence="10">
    <location>
        <begin position="310"/>
        <end position="344"/>
    </location>
</feature>
<proteinExistence type="inferred from homology"/>
<dbReference type="AlphaFoldDB" id="A0A2P5XXW7"/>
<feature type="repeat" description="PPR" evidence="10">
    <location>
        <begin position="415"/>
        <end position="449"/>
    </location>
</feature>
<dbReference type="Pfam" id="PF13041">
    <property type="entry name" value="PPR_2"/>
    <property type="match status" value="7"/>
</dbReference>
<feature type="repeat" description="PPR" evidence="10">
    <location>
        <begin position="589"/>
        <end position="623"/>
    </location>
</feature>
<dbReference type="PANTHER" id="PTHR47932:SF63">
    <property type="entry name" value="OS08G0290000 PROTEIN"/>
    <property type="match status" value="1"/>
</dbReference>
<accession>A0A2P5XXW7</accession>
<organism evidence="11 12">
    <name type="scientific">Gossypium barbadense</name>
    <name type="common">Sea Island cotton</name>
    <name type="synonym">Hibiscus barbadensis</name>
    <dbReference type="NCBI Taxonomy" id="3634"/>
    <lineage>
        <taxon>Eukaryota</taxon>
        <taxon>Viridiplantae</taxon>
        <taxon>Streptophyta</taxon>
        <taxon>Embryophyta</taxon>
        <taxon>Tracheophyta</taxon>
        <taxon>Spermatophyta</taxon>
        <taxon>Magnoliopsida</taxon>
        <taxon>eudicotyledons</taxon>
        <taxon>Gunneridae</taxon>
        <taxon>Pentapetalae</taxon>
        <taxon>rosids</taxon>
        <taxon>malvids</taxon>
        <taxon>Malvales</taxon>
        <taxon>Malvaceae</taxon>
        <taxon>Malvoideae</taxon>
        <taxon>Gossypium</taxon>
    </lineage>
</organism>
<keyword evidence="4" id="KW-0808">Transferase</keyword>
<evidence type="ECO:0000256" key="2">
    <source>
        <dbReference type="ARBA" id="ARBA00007626"/>
    </source>
</evidence>
<feature type="repeat" description="PPR" evidence="10">
    <location>
        <begin position="235"/>
        <end position="274"/>
    </location>
</feature>
<evidence type="ECO:0000256" key="7">
    <source>
        <dbReference type="ARBA" id="ARBA00022989"/>
    </source>
</evidence>
<dbReference type="SUPFAM" id="SSF81901">
    <property type="entry name" value="HCP-like"/>
    <property type="match status" value="1"/>
</dbReference>
<dbReference type="Gene3D" id="1.25.40.10">
    <property type="entry name" value="Tetratricopeptide repeat domain"/>
    <property type="match status" value="6"/>
</dbReference>
<comment type="subcellular location">
    <subcellularLocation>
        <location evidence="1">Endomembrane system</location>
    </subcellularLocation>
</comment>
<sequence length="851" mass="97398">MGIWSYSKLCFLQSGLLRQIVVHHKKRLLRVYYASSSALLMEDYDFDCIPKVESDNNEVGEFQVPEKRFKFCRNPSLFPIVVRVFKSLNWCAARKISFHNAVKMYGFDHSIYAFRIIIHIFAMTGMQMEAHALLRDIVCYYKGVKNDVFELLPYLLDSPEHVHRSTSVFNVLIKVFASNLMVENAVDVFVEAKTIGIELSIMSCNFLLKCLLEANRGEFMRSLFEEMKNSGPSPNVYTYTIMMNFYCKGYYGRGADIEQATKLMEEMERDGINPSVVTYSTYICGICRVGHVESALDFIRDLRSGNQPINSFCYNAVIYGFCQKGEPYEASKVLEEMRSCGILPDVHSYSILIDGFCKRGDFVKVFNFIVEMKHNDMKPSIVTYTSLFDGLCKSGLADVSLNLFRNFCTSGYEFDLVAYSVLLKGLCLQGDLDSALELFNEMINNGLIPTANSFNRLIHGFCKMGPLDKALELFNIMLQSGVLPTVFTFNVIIDGYCSAGHLEEALKLINEMHELGFFPNSYTYNGIIKRLCKQSSVEKAWELLPQMLKKDILHDAPYDIILDGFAKQLNPKKAMMLYTRMLKLGVTPTIFTYTILINLFCQSGNMYEAWNLFMDLLGRGFCRVGDMRKACALFREMPQKGCSPNVVTYTCLINGFCNSAASLAKCSLRVAFEDYEKTKKVFHTEPNLMTQEGFHTIPWDMRQCFSSPCLSLHLKNSIPMPKARRLRIGNQQYDREGELSQLAAVDIFLITVDPLKEPPLVTANTLTRSLAMFLMMVLPCQTFEALSETSEFARKWVPFCKKYNIEPRAPEWYFAQKIDYLKDKVQPSFLKDHRALKRQDEFEVAKTQKVP</sequence>
<dbReference type="GO" id="GO:0030244">
    <property type="term" value="P:cellulose biosynthetic process"/>
    <property type="evidence" value="ECO:0007669"/>
    <property type="project" value="InterPro"/>
</dbReference>
<keyword evidence="6" id="KW-0677">Repeat</keyword>
<dbReference type="GO" id="GO:0012505">
    <property type="term" value="C:endomembrane system"/>
    <property type="evidence" value="ECO:0007669"/>
    <property type="project" value="UniProtKB-SubCell"/>
</dbReference>
<feature type="binding site" evidence="9">
    <location>
        <position position="756"/>
    </location>
    <ligand>
        <name>UDP-alpha-D-glucose</name>
        <dbReference type="ChEBI" id="CHEBI:58885"/>
    </ligand>
</feature>
<dbReference type="Proteomes" id="UP000239757">
    <property type="component" value="Unassembled WGS sequence"/>
</dbReference>
<dbReference type="InterPro" id="IPR002885">
    <property type="entry name" value="PPR_rpt"/>
</dbReference>
<evidence type="ECO:0000256" key="8">
    <source>
        <dbReference type="ARBA" id="ARBA00023136"/>
    </source>
</evidence>
<reference evidence="11 12" key="1">
    <citation type="submission" date="2015-01" db="EMBL/GenBank/DDBJ databases">
        <title>Genome of allotetraploid Gossypium barbadense reveals genomic plasticity and fiber elongation in cotton evolution.</title>
        <authorList>
            <person name="Chen X."/>
            <person name="Liu X."/>
            <person name="Zhao B."/>
            <person name="Zheng H."/>
            <person name="Hu Y."/>
            <person name="Lu G."/>
            <person name="Yang C."/>
            <person name="Chen J."/>
            <person name="Shan C."/>
            <person name="Zhang L."/>
            <person name="Zhou Y."/>
            <person name="Wang L."/>
            <person name="Guo W."/>
            <person name="Bai Y."/>
            <person name="Ruan J."/>
            <person name="Shangguan X."/>
            <person name="Mao Y."/>
            <person name="Jiang J."/>
            <person name="Zhu Y."/>
            <person name="Lei J."/>
            <person name="Kang H."/>
            <person name="Chen S."/>
            <person name="He X."/>
            <person name="Wang R."/>
            <person name="Wang Y."/>
            <person name="Chen J."/>
            <person name="Wang L."/>
            <person name="Yu S."/>
            <person name="Wang B."/>
            <person name="Wei J."/>
            <person name="Song S."/>
            <person name="Lu X."/>
            <person name="Gao Z."/>
            <person name="Gu W."/>
            <person name="Deng X."/>
            <person name="Ma D."/>
            <person name="Wang S."/>
            <person name="Liang W."/>
            <person name="Fang L."/>
            <person name="Cai C."/>
            <person name="Zhu X."/>
            <person name="Zhou B."/>
            <person name="Zhang Y."/>
            <person name="Chen Z."/>
            <person name="Xu S."/>
            <person name="Zhu R."/>
            <person name="Wang S."/>
            <person name="Zhang T."/>
            <person name="Zhao G."/>
        </authorList>
    </citation>
    <scope>NUCLEOTIDE SEQUENCE [LARGE SCALE GENOMIC DNA]</scope>
    <source>
        <strain evidence="12">cv. Xinhai21</strain>
        <tissue evidence="11">Leaf</tissue>
    </source>
</reference>
<dbReference type="GO" id="GO:0016760">
    <property type="term" value="F:cellulose synthase (UDP-forming) activity"/>
    <property type="evidence" value="ECO:0007669"/>
    <property type="project" value="InterPro"/>
</dbReference>
<feature type="repeat" description="PPR" evidence="10">
    <location>
        <begin position="520"/>
        <end position="554"/>
    </location>
</feature>
<keyword evidence="8" id="KW-0472">Membrane</keyword>
<evidence type="ECO:0000313" key="11">
    <source>
        <dbReference type="EMBL" id="PPS08190.1"/>
    </source>
</evidence>
<dbReference type="PANTHER" id="PTHR47932">
    <property type="entry name" value="ATPASE EXPRESSION PROTEIN 3"/>
    <property type="match status" value="1"/>
</dbReference>
<evidence type="ECO:0000256" key="4">
    <source>
        <dbReference type="ARBA" id="ARBA00022679"/>
    </source>
</evidence>
<gene>
    <name evidence="11" type="ORF">GOBAR_AA12458</name>
</gene>
<dbReference type="Pfam" id="PF03552">
    <property type="entry name" value="Cellulose_synt"/>
    <property type="match status" value="1"/>
</dbReference>
<evidence type="ECO:0000256" key="5">
    <source>
        <dbReference type="ARBA" id="ARBA00022692"/>
    </source>
</evidence>